<feature type="region of interest" description="Disordered" evidence="1">
    <location>
        <begin position="1"/>
        <end position="20"/>
    </location>
</feature>
<sequence length="79" mass="9376">MYETTRNVSNLPVRQKPNNHAVRPVGRSIFQSERIYPHIGHLTKMFRLQGMVLIIQININHSRITPPGNKSRYMFYPWQ</sequence>
<reference evidence="2 3" key="1">
    <citation type="submission" date="2019-09" db="EMBL/GenBank/DDBJ databases">
        <title>Prevalence, distribution, and phylogeny of type two toxin-antitoxin genes possessed by Cronobacter species where C. sakazakii homologs follow sequence type lineages.</title>
        <authorList>
            <person name="Finkelstein S."/>
            <person name="Negrete F."/>
            <person name="Jang H."/>
            <person name="Gopinath G.R."/>
            <person name="Tall B.D."/>
        </authorList>
    </citation>
    <scope>NUCLEOTIDE SEQUENCE [LARGE SCALE GENOMIC DNA]</scope>
    <source>
        <strain evidence="2 3">MOD1_Comp4</strain>
    </source>
</reference>
<feature type="compositionally biased region" description="Polar residues" evidence="1">
    <location>
        <begin position="1"/>
        <end position="18"/>
    </location>
</feature>
<organism evidence="2 3">
    <name type="scientific">Cronobacter sakazakii</name>
    <name type="common">Enterobacter sakazakii</name>
    <dbReference type="NCBI Taxonomy" id="28141"/>
    <lineage>
        <taxon>Bacteria</taxon>
        <taxon>Pseudomonadati</taxon>
        <taxon>Pseudomonadota</taxon>
        <taxon>Gammaproteobacteria</taxon>
        <taxon>Enterobacterales</taxon>
        <taxon>Enterobacteriaceae</taxon>
        <taxon>Cronobacter</taxon>
    </lineage>
</organism>
<evidence type="ECO:0000313" key="2">
    <source>
        <dbReference type="EMBL" id="KAB0876725.1"/>
    </source>
</evidence>
<accession>A0AAN5X102</accession>
<protein>
    <submittedName>
        <fullName evidence="2">Uncharacterized protein</fullName>
    </submittedName>
</protein>
<dbReference type="AlphaFoldDB" id="A0AAN5X102"/>
<gene>
    <name evidence="2" type="ORF">FZI38_16880</name>
</gene>
<evidence type="ECO:0000256" key="1">
    <source>
        <dbReference type="SAM" id="MobiDB-lite"/>
    </source>
</evidence>
<comment type="caution">
    <text evidence="2">The sequence shown here is derived from an EMBL/GenBank/DDBJ whole genome shotgun (WGS) entry which is preliminary data.</text>
</comment>
<dbReference type="EMBL" id="WAGF01000016">
    <property type="protein sequence ID" value="KAB0876725.1"/>
    <property type="molecule type" value="Genomic_DNA"/>
</dbReference>
<evidence type="ECO:0000313" key="3">
    <source>
        <dbReference type="Proteomes" id="UP000439917"/>
    </source>
</evidence>
<name>A0AAN5X102_CROSK</name>
<dbReference type="Proteomes" id="UP000439917">
    <property type="component" value="Unassembled WGS sequence"/>
</dbReference>
<proteinExistence type="predicted"/>